<organism evidence="2 3">
    <name type="scientific">Heterotrigona itama</name>
    <dbReference type="NCBI Taxonomy" id="395501"/>
    <lineage>
        <taxon>Eukaryota</taxon>
        <taxon>Metazoa</taxon>
        <taxon>Ecdysozoa</taxon>
        <taxon>Arthropoda</taxon>
        <taxon>Hexapoda</taxon>
        <taxon>Insecta</taxon>
        <taxon>Pterygota</taxon>
        <taxon>Neoptera</taxon>
        <taxon>Endopterygota</taxon>
        <taxon>Hymenoptera</taxon>
        <taxon>Apocrita</taxon>
        <taxon>Aculeata</taxon>
        <taxon>Apoidea</taxon>
        <taxon>Anthophila</taxon>
        <taxon>Apidae</taxon>
        <taxon>Heterotrigona</taxon>
    </lineage>
</organism>
<gene>
    <name evidence="2" type="ORF">MHI_LOCUS176684</name>
</gene>
<dbReference type="AlphaFoldDB" id="A0A6V7GX76"/>
<dbReference type="OrthoDB" id="2095648at2759"/>
<evidence type="ECO:0000313" key="2">
    <source>
        <dbReference type="EMBL" id="CAD1470089.1"/>
    </source>
</evidence>
<dbReference type="EMBL" id="CAJDYZ010003413">
    <property type="protein sequence ID" value="CAD1470089.1"/>
    <property type="molecule type" value="Genomic_DNA"/>
</dbReference>
<evidence type="ECO:0000313" key="3">
    <source>
        <dbReference type="Proteomes" id="UP000752696"/>
    </source>
</evidence>
<dbReference type="InterPro" id="IPR036322">
    <property type="entry name" value="WD40_repeat_dom_sf"/>
</dbReference>
<evidence type="ECO:0000259" key="1">
    <source>
        <dbReference type="PROSITE" id="PS50181"/>
    </source>
</evidence>
<dbReference type="Gene3D" id="1.20.1280.50">
    <property type="match status" value="1"/>
</dbReference>
<name>A0A6V7GX76_9HYME</name>
<dbReference type="Gene3D" id="2.130.10.10">
    <property type="entry name" value="YVTN repeat-like/Quinoprotein amine dehydrogenase"/>
    <property type="match status" value="1"/>
</dbReference>
<proteinExistence type="predicted"/>
<dbReference type="SUPFAM" id="SSF81383">
    <property type="entry name" value="F-box domain"/>
    <property type="match status" value="1"/>
</dbReference>
<comment type="caution">
    <text evidence="2">The sequence shown here is derived from an EMBL/GenBank/DDBJ whole genome shotgun (WGS) entry which is preliminary data.</text>
</comment>
<dbReference type="SUPFAM" id="SSF50978">
    <property type="entry name" value="WD40 repeat-like"/>
    <property type="match status" value="1"/>
</dbReference>
<dbReference type="PROSITE" id="PS50181">
    <property type="entry name" value="FBOX"/>
    <property type="match status" value="1"/>
</dbReference>
<sequence>MIFPVEIWERIFLYVDPPTLVNMRIICKCWKDIIDKMLQQSAQWYKLCKNKIPEEFWSTLCETLNSKKFYTNFHEIYDVQFWIAMYKLWIKCKNMTKCDTQSKCVKLIDNPTEYITCTDTSENLLAIGTSEGLIYLYYLPNLQTCEYVINHMEYVHSIKLLRDETNIVCLCCSINDHISFWDVKTLKLLSITHGKFIWYGLRNTIYKYICIHQSN</sequence>
<keyword evidence="3" id="KW-1185">Reference proteome</keyword>
<dbReference type="InterPro" id="IPR001810">
    <property type="entry name" value="F-box_dom"/>
</dbReference>
<dbReference type="Proteomes" id="UP000752696">
    <property type="component" value="Unassembled WGS sequence"/>
</dbReference>
<feature type="domain" description="F-box" evidence="1">
    <location>
        <begin position="1"/>
        <end position="47"/>
    </location>
</feature>
<dbReference type="SMART" id="SM00256">
    <property type="entry name" value="FBOX"/>
    <property type="match status" value="1"/>
</dbReference>
<reference evidence="2" key="1">
    <citation type="submission" date="2020-07" db="EMBL/GenBank/DDBJ databases">
        <authorList>
            <person name="Nazaruddin N."/>
        </authorList>
    </citation>
    <scope>NUCLEOTIDE SEQUENCE</scope>
</reference>
<dbReference type="InterPro" id="IPR015943">
    <property type="entry name" value="WD40/YVTN_repeat-like_dom_sf"/>
</dbReference>
<dbReference type="Pfam" id="PF00646">
    <property type="entry name" value="F-box"/>
    <property type="match status" value="1"/>
</dbReference>
<dbReference type="CDD" id="cd09917">
    <property type="entry name" value="F-box_SF"/>
    <property type="match status" value="1"/>
</dbReference>
<dbReference type="InterPro" id="IPR036047">
    <property type="entry name" value="F-box-like_dom_sf"/>
</dbReference>
<protein>
    <recommendedName>
        <fullName evidence="1">F-box domain-containing protein</fullName>
    </recommendedName>
</protein>
<accession>A0A6V7GX76</accession>